<keyword evidence="1" id="KW-0863">Zinc-finger</keyword>
<dbReference type="EMBL" id="AYRZ02000003">
    <property type="protein sequence ID" value="PHT86086.1"/>
    <property type="molecule type" value="Genomic_DNA"/>
</dbReference>
<comment type="similarity">
    <text evidence="1">Belongs to the Alfin family.</text>
</comment>
<gene>
    <name evidence="4" type="ORF">T459_08192</name>
</gene>
<dbReference type="GO" id="GO:0006325">
    <property type="term" value="P:chromatin organization"/>
    <property type="evidence" value="ECO:0007669"/>
    <property type="project" value="UniProtKB-UniRule"/>
</dbReference>
<accession>A0A2G2ZVV8</accession>
<comment type="subunit">
    <text evidence="1">Interacts with H3K4me3 and to a lesser extent with H3K4me2.</text>
</comment>
<dbReference type="PANTHER" id="PTHR12321:SF120">
    <property type="entry name" value="PHD FINGER PROTEIN ALFIN-LIKE"/>
    <property type="match status" value="1"/>
</dbReference>
<dbReference type="GO" id="GO:0000976">
    <property type="term" value="F:transcription cis-regulatory region binding"/>
    <property type="evidence" value="ECO:0000318"/>
    <property type="project" value="GO_Central"/>
</dbReference>
<keyword evidence="1" id="KW-0862">Zinc</keyword>
<dbReference type="STRING" id="4072.A0A2G2ZVV8"/>
<evidence type="ECO:0000313" key="4">
    <source>
        <dbReference type="EMBL" id="PHT86086.1"/>
    </source>
</evidence>
<keyword evidence="1" id="KW-0479">Metal-binding</keyword>
<dbReference type="Proteomes" id="UP000222542">
    <property type="component" value="Unassembled WGS sequence"/>
</dbReference>
<dbReference type="GO" id="GO:0005634">
    <property type="term" value="C:nucleus"/>
    <property type="evidence" value="ECO:0000318"/>
    <property type="project" value="GO_Central"/>
</dbReference>
<reference evidence="4 5" key="1">
    <citation type="journal article" date="2014" name="Nat. Genet.">
        <title>Genome sequence of the hot pepper provides insights into the evolution of pungency in Capsicum species.</title>
        <authorList>
            <person name="Kim S."/>
            <person name="Park M."/>
            <person name="Yeom S.I."/>
            <person name="Kim Y.M."/>
            <person name="Lee J.M."/>
            <person name="Lee H.A."/>
            <person name="Seo E."/>
            <person name="Choi J."/>
            <person name="Cheong K."/>
            <person name="Kim K.T."/>
            <person name="Jung K."/>
            <person name="Lee G.W."/>
            <person name="Oh S.K."/>
            <person name="Bae C."/>
            <person name="Kim S.B."/>
            <person name="Lee H.Y."/>
            <person name="Kim S.Y."/>
            <person name="Kim M.S."/>
            <person name="Kang B.C."/>
            <person name="Jo Y.D."/>
            <person name="Yang H.B."/>
            <person name="Jeong H.J."/>
            <person name="Kang W.H."/>
            <person name="Kwon J.K."/>
            <person name="Shin C."/>
            <person name="Lim J.Y."/>
            <person name="Park J.H."/>
            <person name="Huh J.H."/>
            <person name="Kim J.S."/>
            <person name="Kim B.D."/>
            <person name="Cohen O."/>
            <person name="Paran I."/>
            <person name="Suh M.C."/>
            <person name="Lee S.B."/>
            <person name="Kim Y.K."/>
            <person name="Shin Y."/>
            <person name="Noh S.J."/>
            <person name="Park J."/>
            <person name="Seo Y.S."/>
            <person name="Kwon S.Y."/>
            <person name="Kim H.A."/>
            <person name="Park J.M."/>
            <person name="Kim H.J."/>
            <person name="Choi S.B."/>
            <person name="Bosland P.W."/>
            <person name="Reeves G."/>
            <person name="Jo S.H."/>
            <person name="Lee B.W."/>
            <person name="Cho H.T."/>
            <person name="Choi H.S."/>
            <person name="Lee M.S."/>
            <person name="Yu Y."/>
            <person name="Do Choi Y."/>
            <person name="Park B.S."/>
            <person name="van Deynze A."/>
            <person name="Ashrafi H."/>
            <person name="Hill T."/>
            <person name="Kim W.T."/>
            <person name="Pai H.S."/>
            <person name="Ahn H.K."/>
            <person name="Yeam I."/>
            <person name="Giovannoni J.J."/>
            <person name="Rose J.K."/>
            <person name="Sorensen I."/>
            <person name="Lee S.J."/>
            <person name="Kim R.W."/>
            <person name="Choi I.Y."/>
            <person name="Choi B.S."/>
            <person name="Lim J.S."/>
            <person name="Lee Y.H."/>
            <person name="Choi D."/>
        </authorList>
    </citation>
    <scope>NUCLEOTIDE SEQUENCE [LARGE SCALE GENOMIC DNA]</scope>
    <source>
        <strain evidence="5">cv. CM334</strain>
    </source>
</reference>
<comment type="subcellular location">
    <subcellularLocation>
        <location evidence="1">Nucleus</location>
    </subcellularLocation>
</comment>
<keyword evidence="1" id="KW-0804">Transcription</keyword>
<dbReference type="InterPro" id="IPR045104">
    <property type="entry name" value="Alfin"/>
</dbReference>
<comment type="function">
    <text evidence="1">Histone-binding component that specifically recognizes H3 tails trimethylated on 'Lys-4' (H3K4me3), which mark transcription start sites of virtually all active genes.</text>
</comment>
<proteinExistence type="inferred from homology"/>
<dbReference type="GO" id="GO:0003712">
    <property type="term" value="F:transcription coregulator activity"/>
    <property type="evidence" value="ECO:0000318"/>
    <property type="project" value="GO_Central"/>
</dbReference>
<dbReference type="InterPro" id="IPR021998">
    <property type="entry name" value="Alfin_N"/>
</dbReference>
<organism evidence="4 5">
    <name type="scientific">Capsicum annuum</name>
    <name type="common">Capsicum pepper</name>
    <dbReference type="NCBI Taxonomy" id="4072"/>
    <lineage>
        <taxon>Eukaryota</taxon>
        <taxon>Viridiplantae</taxon>
        <taxon>Streptophyta</taxon>
        <taxon>Embryophyta</taxon>
        <taxon>Tracheophyta</taxon>
        <taxon>Spermatophyta</taxon>
        <taxon>Magnoliopsida</taxon>
        <taxon>eudicotyledons</taxon>
        <taxon>Gunneridae</taxon>
        <taxon>Pentapetalae</taxon>
        <taxon>asterids</taxon>
        <taxon>lamiids</taxon>
        <taxon>Solanales</taxon>
        <taxon>Solanaceae</taxon>
        <taxon>Solanoideae</taxon>
        <taxon>Capsiceae</taxon>
        <taxon>Capsicum</taxon>
    </lineage>
</organism>
<evidence type="ECO:0000256" key="2">
    <source>
        <dbReference type="SAM" id="MobiDB-lite"/>
    </source>
</evidence>
<feature type="region of interest" description="Disordered" evidence="2">
    <location>
        <begin position="127"/>
        <end position="194"/>
    </location>
</feature>
<dbReference type="GO" id="GO:0006355">
    <property type="term" value="P:regulation of DNA-templated transcription"/>
    <property type="evidence" value="ECO:0007669"/>
    <property type="project" value="UniProtKB-UniRule"/>
</dbReference>
<comment type="domain">
    <text evidence="1">The PHD-type zinc finger mediates the binding to H3K4me3.</text>
</comment>
<sequence>MEGGAKGKEKKKPLDVFNDFKARHADVEEFFKLCDPGKENLCLYGLPNGQWEVKLPAEDLPPSLPDPVVGINFARDGMPQKEWLSFIAYHCDAWLLSVAFHASGRFGFDKADREKLFDMINDFPTIHNLMTDDPETQQKEQPTVTDKRKNKSKPNPSKRASESQGKLTKLQKKYEEEEDDNGEDIGEEEEGEEGWDIEKDDEEMQDETLSPLPQPSTLSNTSAALAAAKDTGVSVRDIVNVEFSCCLMQEAIHDVWKKCPSFTVMKLQALYLKSDFLKTNFRRRMSELVPQWIDVQTFVNLCCTVTPISGV</sequence>
<evidence type="ECO:0000313" key="5">
    <source>
        <dbReference type="Proteomes" id="UP000222542"/>
    </source>
</evidence>
<reference evidence="4 5" key="2">
    <citation type="journal article" date="2017" name="Genome Biol.">
        <title>New reference genome sequences of hot pepper reveal the massive evolution of plant disease-resistance genes by retroduplication.</title>
        <authorList>
            <person name="Kim S."/>
            <person name="Park J."/>
            <person name="Yeom S.I."/>
            <person name="Kim Y.M."/>
            <person name="Seo E."/>
            <person name="Kim K.T."/>
            <person name="Kim M.S."/>
            <person name="Lee J.M."/>
            <person name="Cheong K."/>
            <person name="Shin H.S."/>
            <person name="Kim S.B."/>
            <person name="Han K."/>
            <person name="Lee J."/>
            <person name="Park M."/>
            <person name="Lee H.A."/>
            <person name="Lee H.Y."/>
            <person name="Lee Y."/>
            <person name="Oh S."/>
            <person name="Lee J.H."/>
            <person name="Choi E."/>
            <person name="Choi E."/>
            <person name="Lee S.E."/>
            <person name="Jeon J."/>
            <person name="Kim H."/>
            <person name="Choi G."/>
            <person name="Song H."/>
            <person name="Lee J."/>
            <person name="Lee S.C."/>
            <person name="Kwon J.K."/>
            <person name="Lee H.Y."/>
            <person name="Koo N."/>
            <person name="Hong Y."/>
            <person name="Kim R.W."/>
            <person name="Kang W.H."/>
            <person name="Huh J.H."/>
            <person name="Kang B.C."/>
            <person name="Yang T.J."/>
            <person name="Lee Y.H."/>
            <person name="Bennetzen J.L."/>
            <person name="Choi D."/>
        </authorList>
    </citation>
    <scope>NUCLEOTIDE SEQUENCE [LARGE SCALE GENOMIC DNA]</scope>
    <source>
        <strain evidence="5">cv. CM334</strain>
    </source>
</reference>
<protein>
    <recommendedName>
        <fullName evidence="1">PHD finger protein ALFIN-LIKE</fullName>
    </recommendedName>
</protein>
<feature type="domain" description="Alfin N-terminal" evidence="3">
    <location>
        <begin position="21"/>
        <end position="131"/>
    </location>
</feature>
<dbReference type="GO" id="GO:0042393">
    <property type="term" value="F:histone binding"/>
    <property type="evidence" value="ECO:0007669"/>
    <property type="project" value="UniProtKB-UniRule"/>
</dbReference>
<dbReference type="AlphaFoldDB" id="A0A2G2ZVV8"/>
<dbReference type="Pfam" id="PF12165">
    <property type="entry name" value="Alfin"/>
    <property type="match status" value="1"/>
</dbReference>
<comment type="caution">
    <text evidence="4">The sequence shown here is derived from an EMBL/GenBank/DDBJ whole genome shotgun (WGS) entry which is preliminary data.</text>
</comment>
<evidence type="ECO:0000256" key="1">
    <source>
        <dbReference type="RuleBase" id="RU369089"/>
    </source>
</evidence>
<dbReference type="GO" id="GO:0008270">
    <property type="term" value="F:zinc ion binding"/>
    <property type="evidence" value="ECO:0007669"/>
    <property type="project" value="UniProtKB-KW"/>
</dbReference>
<keyword evidence="1" id="KW-0156">Chromatin regulator</keyword>
<dbReference type="PANTHER" id="PTHR12321">
    <property type="entry name" value="CPG BINDING PROTEIN"/>
    <property type="match status" value="1"/>
</dbReference>
<keyword evidence="5" id="KW-1185">Reference proteome</keyword>
<keyword evidence="1" id="KW-0805">Transcription regulation</keyword>
<evidence type="ECO:0000259" key="3">
    <source>
        <dbReference type="Pfam" id="PF12165"/>
    </source>
</evidence>
<dbReference type="Gramene" id="PHT86086">
    <property type="protein sequence ID" value="PHT86086"/>
    <property type="gene ID" value="T459_08192"/>
</dbReference>
<keyword evidence="1" id="KW-0539">Nucleus</keyword>
<feature type="compositionally biased region" description="Acidic residues" evidence="2">
    <location>
        <begin position="176"/>
        <end position="194"/>
    </location>
</feature>
<name>A0A2G2ZVV8_CAPAN</name>